<dbReference type="Proteomes" id="UP001497482">
    <property type="component" value="Chromosome 13"/>
</dbReference>
<feature type="region of interest" description="Disordered" evidence="1">
    <location>
        <begin position="1"/>
        <end position="39"/>
    </location>
</feature>
<reference evidence="2 3" key="1">
    <citation type="submission" date="2024-04" db="EMBL/GenBank/DDBJ databases">
        <authorList>
            <person name="Waldvogel A.-M."/>
            <person name="Schoenle A."/>
        </authorList>
    </citation>
    <scope>NUCLEOTIDE SEQUENCE [LARGE SCALE GENOMIC DNA]</scope>
</reference>
<proteinExistence type="predicted"/>
<name>A0AAV2JQU5_KNICA</name>
<gene>
    <name evidence="2" type="ORF">KC01_LOCUS9553</name>
</gene>
<keyword evidence="3" id="KW-1185">Reference proteome</keyword>
<evidence type="ECO:0000313" key="2">
    <source>
        <dbReference type="EMBL" id="CAL1578407.1"/>
    </source>
</evidence>
<dbReference type="AlphaFoldDB" id="A0AAV2JQU5"/>
<protein>
    <submittedName>
        <fullName evidence="2">Uncharacterized protein</fullName>
    </submittedName>
</protein>
<accession>A0AAV2JQU5</accession>
<evidence type="ECO:0000313" key="3">
    <source>
        <dbReference type="Proteomes" id="UP001497482"/>
    </source>
</evidence>
<evidence type="ECO:0000256" key="1">
    <source>
        <dbReference type="SAM" id="MobiDB-lite"/>
    </source>
</evidence>
<feature type="compositionally biased region" description="Polar residues" evidence="1">
    <location>
        <begin position="16"/>
        <end position="29"/>
    </location>
</feature>
<sequence>MGPDNRAAPLPHGTGPSPSQLSARLQSASPGLVGAPRGPGLMGKVCENDLRSTAACLPYRRSSSGLKQGGGANQCPARYQRGACGGNGLCKPGSVEVSKCYSRNKQVQPSTEKADGPERTAIKSKVDPVSAVFPPADTPMSQPGTAGGISEGRALSHRAGASDGQQLVQGWGSDAGALVLPRGYKVKAAAGETHEDCFHWSESKQRRTSPELTPY</sequence>
<dbReference type="EMBL" id="OZ035835">
    <property type="protein sequence ID" value="CAL1578407.1"/>
    <property type="molecule type" value="Genomic_DNA"/>
</dbReference>
<organism evidence="2 3">
    <name type="scientific">Knipowitschia caucasica</name>
    <name type="common">Caucasian dwarf goby</name>
    <name type="synonym">Pomatoschistus caucasicus</name>
    <dbReference type="NCBI Taxonomy" id="637954"/>
    <lineage>
        <taxon>Eukaryota</taxon>
        <taxon>Metazoa</taxon>
        <taxon>Chordata</taxon>
        <taxon>Craniata</taxon>
        <taxon>Vertebrata</taxon>
        <taxon>Euteleostomi</taxon>
        <taxon>Actinopterygii</taxon>
        <taxon>Neopterygii</taxon>
        <taxon>Teleostei</taxon>
        <taxon>Neoteleostei</taxon>
        <taxon>Acanthomorphata</taxon>
        <taxon>Gobiaria</taxon>
        <taxon>Gobiiformes</taxon>
        <taxon>Gobioidei</taxon>
        <taxon>Gobiidae</taxon>
        <taxon>Gobiinae</taxon>
        <taxon>Knipowitschia</taxon>
    </lineage>
</organism>